<dbReference type="PANTHER" id="PTHR43597">
    <property type="entry name" value="SULFUR ACCEPTOR PROTEIN CSDE"/>
    <property type="match status" value="1"/>
</dbReference>
<dbReference type="Proteomes" id="UP000318704">
    <property type="component" value="Chromosome"/>
</dbReference>
<name>A0A517VRU8_9PLAN</name>
<reference evidence="3 4" key="1">
    <citation type="submission" date="2019-03" db="EMBL/GenBank/DDBJ databases">
        <title>Deep-cultivation of Planctomycetes and their phenomic and genomic characterization uncovers novel biology.</title>
        <authorList>
            <person name="Wiegand S."/>
            <person name="Jogler M."/>
            <person name="Boedeker C."/>
            <person name="Pinto D."/>
            <person name="Vollmers J."/>
            <person name="Rivas-Marin E."/>
            <person name="Kohn T."/>
            <person name="Peeters S.H."/>
            <person name="Heuer A."/>
            <person name="Rast P."/>
            <person name="Oberbeckmann S."/>
            <person name="Bunk B."/>
            <person name="Jeske O."/>
            <person name="Meyerdierks A."/>
            <person name="Storesund J.E."/>
            <person name="Kallscheuer N."/>
            <person name="Luecker S."/>
            <person name="Lage O.M."/>
            <person name="Pohl T."/>
            <person name="Merkel B.J."/>
            <person name="Hornburger P."/>
            <person name="Mueller R.-W."/>
            <person name="Bruemmer F."/>
            <person name="Labrenz M."/>
            <person name="Spormann A.M."/>
            <person name="Op den Camp H."/>
            <person name="Overmann J."/>
            <person name="Amann R."/>
            <person name="Jetten M.S.M."/>
            <person name="Mascher T."/>
            <person name="Medema M.H."/>
            <person name="Devos D.P."/>
            <person name="Kaster A.-K."/>
            <person name="Ovreas L."/>
            <person name="Rohde M."/>
            <person name="Galperin M.Y."/>
            <person name="Jogler C."/>
        </authorList>
    </citation>
    <scope>NUCLEOTIDE SEQUENCE [LARGE SCALE GENOMIC DNA]</scope>
    <source>
        <strain evidence="3 4">V144</strain>
    </source>
</reference>
<evidence type="ECO:0000313" key="4">
    <source>
        <dbReference type="Proteomes" id="UP000318704"/>
    </source>
</evidence>
<dbReference type="Gene3D" id="3.90.1010.10">
    <property type="match status" value="1"/>
</dbReference>
<dbReference type="SUPFAM" id="SSF82649">
    <property type="entry name" value="SufE/NifU"/>
    <property type="match status" value="1"/>
</dbReference>
<dbReference type="PANTHER" id="PTHR43597:SF5">
    <property type="entry name" value="SUFE-LIKE PROTEIN 2, CHLOROPLASTIC"/>
    <property type="match status" value="1"/>
</dbReference>
<feature type="domain" description="Fe-S metabolism associated" evidence="2">
    <location>
        <begin position="24"/>
        <end position="147"/>
    </location>
</feature>
<dbReference type="InterPro" id="IPR003808">
    <property type="entry name" value="Fe-S_metab-assoc_dom"/>
</dbReference>
<proteinExistence type="inferred from homology"/>
<comment type="similarity">
    <text evidence="1">Belongs to the SufE family.</text>
</comment>
<dbReference type="KEGG" id="gaw:V144x_11980"/>
<evidence type="ECO:0000313" key="3">
    <source>
        <dbReference type="EMBL" id="QDT95751.1"/>
    </source>
</evidence>
<protein>
    <submittedName>
        <fullName evidence="3">Cysteine desulfuration protein SufE</fullName>
    </submittedName>
</protein>
<dbReference type="AlphaFoldDB" id="A0A517VRU8"/>
<dbReference type="RefSeq" id="WP_232102728.1">
    <property type="nucleotide sequence ID" value="NZ_CP037920.1"/>
</dbReference>
<evidence type="ECO:0000256" key="1">
    <source>
        <dbReference type="ARBA" id="ARBA00010282"/>
    </source>
</evidence>
<dbReference type="EMBL" id="CP037920">
    <property type="protein sequence ID" value="QDT95751.1"/>
    <property type="molecule type" value="Genomic_DNA"/>
</dbReference>
<organism evidence="3 4">
    <name type="scientific">Gimesia aquarii</name>
    <dbReference type="NCBI Taxonomy" id="2527964"/>
    <lineage>
        <taxon>Bacteria</taxon>
        <taxon>Pseudomonadati</taxon>
        <taxon>Planctomycetota</taxon>
        <taxon>Planctomycetia</taxon>
        <taxon>Planctomycetales</taxon>
        <taxon>Planctomycetaceae</taxon>
        <taxon>Gimesia</taxon>
    </lineage>
</organism>
<accession>A0A517VRU8</accession>
<gene>
    <name evidence="3" type="primary">sufE</name>
    <name evidence="3" type="ORF">V144x_11980</name>
</gene>
<evidence type="ECO:0000259" key="2">
    <source>
        <dbReference type="Pfam" id="PF02657"/>
    </source>
</evidence>
<dbReference type="Pfam" id="PF02657">
    <property type="entry name" value="SufE"/>
    <property type="match status" value="1"/>
</dbReference>
<sequence length="156" mass="17645">MPLKPNSTAHNSTTKMISIEELLEEFKHLADWEERCDFLIDLGFELPAMPDSEKTEANRVHGCQSMVWLTTDLKQVGDQKVLEINADSDALIVKGLIAVLLAIYNSKTPEEVLNIDVEQYFSELQLDKYLSSQRKNGLFGMVERVQQEAKTLSGQT</sequence>